<dbReference type="InterPro" id="IPR045584">
    <property type="entry name" value="Pilin-like"/>
</dbReference>
<dbReference type="STRING" id="1817841.A3B10_02475"/>
<organism evidence="7 8">
    <name type="scientific">Candidatus Doudnabacteria bacterium RIFCSPLOWO2_01_FULL_44_21</name>
    <dbReference type="NCBI Taxonomy" id="1817841"/>
    <lineage>
        <taxon>Bacteria</taxon>
        <taxon>Candidatus Doudnaibacteriota</taxon>
    </lineage>
</organism>
<name>A0A1F5PX52_9BACT</name>
<dbReference type="EMBL" id="MFFB01000016">
    <property type="protein sequence ID" value="OGE94495.1"/>
    <property type="molecule type" value="Genomic_DNA"/>
</dbReference>
<feature type="transmembrane region" description="Helical" evidence="6">
    <location>
        <begin position="20"/>
        <end position="44"/>
    </location>
</feature>
<sequence>MEGGEFMRNLINRKDRGFTLIELLVVIAIIGILAAVVLVSLTSARGKARDSRRVADMRQLQTAFELYYNDCSQYPATLTLAASAGCPASTTLGTYIGAIPSNPAGCSVSATGGGGPTAYGYTTATNTYTLWFCTEAAIAGTPITASATNHTATPAGLVN</sequence>
<dbReference type="PANTHER" id="PTHR30093">
    <property type="entry name" value="GENERAL SECRETION PATHWAY PROTEIN G"/>
    <property type="match status" value="1"/>
</dbReference>
<dbReference type="AlphaFoldDB" id="A0A1F5PX52"/>
<keyword evidence="5 6" id="KW-0472">Membrane</keyword>
<evidence type="ECO:0000313" key="7">
    <source>
        <dbReference type="EMBL" id="OGE94495.1"/>
    </source>
</evidence>
<evidence type="ECO:0008006" key="9">
    <source>
        <dbReference type="Google" id="ProtNLM"/>
    </source>
</evidence>
<dbReference type="InterPro" id="IPR000983">
    <property type="entry name" value="Bac_GSPG_pilin"/>
</dbReference>
<evidence type="ECO:0000256" key="5">
    <source>
        <dbReference type="ARBA" id="ARBA00023136"/>
    </source>
</evidence>
<protein>
    <recommendedName>
        <fullName evidence="9">Type II secretion system protein GspG C-terminal domain-containing protein</fullName>
    </recommendedName>
</protein>
<dbReference type="GO" id="GO:0015627">
    <property type="term" value="C:type II protein secretion system complex"/>
    <property type="evidence" value="ECO:0007669"/>
    <property type="project" value="InterPro"/>
</dbReference>
<dbReference type="GO" id="GO:0015628">
    <property type="term" value="P:protein secretion by the type II secretion system"/>
    <property type="evidence" value="ECO:0007669"/>
    <property type="project" value="InterPro"/>
</dbReference>
<evidence type="ECO:0000256" key="1">
    <source>
        <dbReference type="ARBA" id="ARBA00004167"/>
    </source>
</evidence>
<dbReference type="Gene3D" id="3.30.700.10">
    <property type="entry name" value="Glycoprotein, Type 4 Pilin"/>
    <property type="match status" value="1"/>
</dbReference>
<evidence type="ECO:0000256" key="2">
    <source>
        <dbReference type="ARBA" id="ARBA00022481"/>
    </source>
</evidence>
<dbReference type="Pfam" id="PF07963">
    <property type="entry name" value="N_methyl"/>
    <property type="match status" value="1"/>
</dbReference>
<evidence type="ECO:0000256" key="4">
    <source>
        <dbReference type="ARBA" id="ARBA00022989"/>
    </source>
</evidence>
<evidence type="ECO:0000256" key="3">
    <source>
        <dbReference type="ARBA" id="ARBA00022692"/>
    </source>
</evidence>
<keyword evidence="2" id="KW-0488">Methylation</keyword>
<dbReference type="PANTHER" id="PTHR30093:SF44">
    <property type="entry name" value="TYPE II SECRETION SYSTEM CORE PROTEIN G"/>
    <property type="match status" value="1"/>
</dbReference>
<dbReference type="Proteomes" id="UP000177281">
    <property type="component" value="Unassembled WGS sequence"/>
</dbReference>
<dbReference type="InterPro" id="IPR012902">
    <property type="entry name" value="N_methyl_site"/>
</dbReference>
<dbReference type="SUPFAM" id="SSF54523">
    <property type="entry name" value="Pili subunits"/>
    <property type="match status" value="1"/>
</dbReference>
<reference evidence="7 8" key="1">
    <citation type="journal article" date="2016" name="Nat. Commun.">
        <title>Thousands of microbial genomes shed light on interconnected biogeochemical processes in an aquifer system.</title>
        <authorList>
            <person name="Anantharaman K."/>
            <person name="Brown C.T."/>
            <person name="Hug L.A."/>
            <person name="Sharon I."/>
            <person name="Castelle C.J."/>
            <person name="Probst A.J."/>
            <person name="Thomas B.C."/>
            <person name="Singh A."/>
            <person name="Wilkins M.J."/>
            <person name="Karaoz U."/>
            <person name="Brodie E.L."/>
            <person name="Williams K.H."/>
            <person name="Hubbard S.S."/>
            <person name="Banfield J.F."/>
        </authorList>
    </citation>
    <scope>NUCLEOTIDE SEQUENCE [LARGE SCALE GENOMIC DNA]</scope>
</reference>
<comment type="subcellular location">
    <subcellularLocation>
        <location evidence="1">Membrane</location>
        <topology evidence="1">Single-pass membrane protein</topology>
    </subcellularLocation>
</comment>
<evidence type="ECO:0000313" key="8">
    <source>
        <dbReference type="Proteomes" id="UP000177281"/>
    </source>
</evidence>
<dbReference type="GO" id="GO:0016020">
    <property type="term" value="C:membrane"/>
    <property type="evidence" value="ECO:0007669"/>
    <property type="project" value="UniProtKB-SubCell"/>
</dbReference>
<dbReference type="PROSITE" id="PS00409">
    <property type="entry name" value="PROKAR_NTER_METHYL"/>
    <property type="match status" value="1"/>
</dbReference>
<accession>A0A1F5PX52</accession>
<keyword evidence="4 6" id="KW-1133">Transmembrane helix</keyword>
<evidence type="ECO:0000256" key="6">
    <source>
        <dbReference type="SAM" id="Phobius"/>
    </source>
</evidence>
<keyword evidence="3 6" id="KW-0812">Transmembrane</keyword>
<comment type="caution">
    <text evidence="7">The sequence shown here is derived from an EMBL/GenBank/DDBJ whole genome shotgun (WGS) entry which is preliminary data.</text>
</comment>
<gene>
    <name evidence="7" type="ORF">A3B10_02475</name>
</gene>
<dbReference type="PRINTS" id="PR00813">
    <property type="entry name" value="BCTERIALGSPG"/>
</dbReference>
<dbReference type="NCBIfam" id="TIGR02532">
    <property type="entry name" value="IV_pilin_GFxxxE"/>
    <property type="match status" value="1"/>
</dbReference>
<proteinExistence type="predicted"/>